<dbReference type="GeneID" id="7798922"/>
<evidence type="ECO:0000256" key="4">
    <source>
        <dbReference type="ARBA" id="ARBA00022833"/>
    </source>
</evidence>
<keyword evidence="5 8" id="KW-0560">Oxidoreductase</keyword>
<dbReference type="Proteomes" id="UP000001747">
    <property type="component" value="Chromosome"/>
</dbReference>
<sequence length="345" mass="37609">MKAMKIVEFGKPLELSEVGEITKTKSNQVLIRVQAAGVCHTDVSVRSGVIYKRISANPPRLPLTPGHEIAGIVEEVGDEVTGFTKGDKVLINPWQGEGNCFYCKIGEDQYCDSPTWLGITTDGGFQEYVLSNHNYVYKIRNLSPYEAAPLACAGVTSYRASKLARLNPSSYVAIIGAGGGLGSIGVQIIRALYGSIIIAIDVNDEGLELASKFGADYTLNSRRKEVYQELLKITNGRGVDAIIDFVGSENTIKSYYTFLAKLGRYIKVGTFGGGLPNEAGLKIHSMGWQFIGTLTGNRKEFLEVISLAENGRIKPVVTKLRLEEANEALDNLERNKVTGRQVLIP</sequence>
<evidence type="ECO:0000313" key="9">
    <source>
        <dbReference type="Proteomes" id="UP000001747"/>
    </source>
</evidence>
<evidence type="ECO:0000256" key="2">
    <source>
        <dbReference type="ARBA" id="ARBA00008072"/>
    </source>
</evidence>
<dbReference type="PROSITE" id="PS00059">
    <property type="entry name" value="ADH_ZINC"/>
    <property type="match status" value="1"/>
</dbReference>
<dbReference type="SUPFAM" id="SSF50129">
    <property type="entry name" value="GroES-like"/>
    <property type="match status" value="1"/>
</dbReference>
<keyword evidence="4 6" id="KW-0862">Zinc</keyword>
<dbReference type="InterPro" id="IPR020843">
    <property type="entry name" value="ER"/>
</dbReference>
<dbReference type="SUPFAM" id="SSF51735">
    <property type="entry name" value="NAD(P)-binding Rossmann-fold domains"/>
    <property type="match status" value="1"/>
</dbReference>
<dbReference type="InterPro" id="IPR011032">
    <property type="entry name" value="GroES-like_sf"/>
</dbReference>
<dbReference type="GO" id="GO:0004022">
    <property type="term" value="F:alcohol dehydrogenase (NAD+) activity"/>
    <property type="evidence" value="ECO:0007669"/>
    <property type="project" value="UniProtKB-EC"/>
</dbReference>
<dbReference type="Pfam" id="PF00107">
    <property type="entry name" value="ADH_zinc_N"/>
    <property type="match status" value="1"/>
</dbReference>
<feature type="domain" description="Enoyl reductase (ER)" evidence="7">
    <location>
        <begin position="10"/>
        <end position="343"/>
    </location>
</feature>
<dbReference type="PANTHER" id="PTHR42940">
    <property type="entry name" value="ALCOHOL DEHYDROGENASE 1-RELATED"/>
    <property type="match status" value="1"/>
</dbReference>
<dbReference type="SMART" id="SM00829">
    <property type="entry name" value="PKS_ER"/>
    <property type="match status" value="1"/>
</dbReference>
<dbReference type="GO" id="GO:0008270">
    <property type="term" value="F:zinc ion binding"/>
    <property type="evidence" value="ECO:0007669"/>
    <property type="project" value="InterPro"/>
</dbReference>
<dbReference type="Gene3D" id="3.90.180.10">
    <property type="entry name" value="Medium-chain alcohol dehydrogenases, catalytic domain"/>
    <property type="match status" value="1"/>
</dbReference>
<dbReference type="EC" id="1.1.1.1" evidence="8"/>
<dbReference type="AlphaFoldDB" id="C3MMX2"/>
<accession>C3MMX2</accession>
<evidence type="ECO:0000256" key="6">
    <source>
        <dbReference type="RuleBase" id="RU361277"/>
    </source>
</evidence>
<dbReference type="OrthoDB" id="73567at2157"/>
<dbReference type="InterPro" id="IPR013149">
    <property type="entry name" value="ADH-like_C"/>
</dbReference>
<dbReference type="EMBL" id="CP001399">
    <property type="protein sequence ID" value="ACP34812.1"/>
    <property type="molecule type" value="Genomic_DNA"/>
</dbReference>
<gene>
    <name evidence="8" type="ordered locus">LS215_0750</name>
</gene>
<dbReference type="InterPro" id="IPR002328">
    <property type="entry name" value="ADH_Zn_CS"/>
</dbReference>
<keyword evidence="3 6" id="KW-0479">Metal-binding</keyword>
<reference evidence="8 9" key="1">
    <citation type="journal article" date="2009" name="Proc. Natl. Acad. Sci. U.S.A.">
        <title>Biogeography of the Sulfolobus islandicus pan-genome.</title>
        <authorList>
            <person name="Reno M.L."/>
            <person name="Held N.L."/>
            <person name="Fields C.J."/>
            <person name="Burke P.V."/>
            <person name="Whitaker R.J."/>
        </authorList>
    </citation>
    <scope>NUCLEOTIDE SEQUENCE [LARGE SCALE GENOMIC DNA]</scope>
    <source>
        <strain evidence="9">L.S.2.15 / Lassen #1</strain>
    </source>
</reference>
<evidence type="ECO:0000256" key="5">
    <source>
        <dbReference type="ARBA" id="ARBA00023002"/>
    </source>
</evidence>
<evidence type="ECO:0000259" key="7">
    <source>
        <dbReference type="SMART" id="SM00829"/>
    </source>
</evidence>
<protein>
    <submittedName>
        <fullName evidence="8">Alcohol dehydrogenase GroES domain protein</fullName>
        <ecNumber evidence="8">1.1.1.1</ecNumber>
    </submittedName>
</protein>
<proteinExistence type="inferred from homology"/>
<dbReference type="HOGENOM" id="CLU_026673_11_2_2"/>
<dbReference type="InterPro" id="IPR013154">
    <property type="entry name" value="ADH-like_N"/>
</dbReference>
<evidence type="ECO:0000313" key="8">
    <source>
        <dbReference type="EMBL" id="ACP34812.1"/>
    </source>
</evidence>
<dbReference type="Pfam" id="PF08240">
    <property type="entry name" value="ADH_N"/>
    <property type="match status" value="1"/>
</dbReference>
<comment type="cofactor">
    <cofactor evidence="1 6">
        <name>Zn(2+)</name>
        <dbReference type="ChEBI" id="CHEBI:29105"/>
    </cofactor>
</comment>
<dbReference type="RefSeq" id="WP_012713208.1">
    <property type="nucleotide sequence ID" value="NC_012589.1"/>
</dbReference>
<name>C3MMX2_SACI2</name>
<comment type="similarity">
    <text evidence="2 6">Belongs to the zinc-containing alcohol dehydrogenase family.</text>
</comment>
<dbReference type="InterPro" id="IPR036291">
    <property type="entry name" value="NAD(P)-bd_dom_sf"/>
</dbReference>
<dbReference type="Gene3D" id="3.40.50.720">
    <property type="entry name" value="NAD(P)-binding Rossmann-like Domain"/>
    <property type="match status" value="1"/>
</dbReference>
<evidence type="ECO:0000256" key="1">
    <source>
        <dbReference type="ARBA" id="ARBA00001947"/>
    </source>
</evidence>
<organism evidence="8 9">
    <name type="scientific">Saccharolobus islandicus (strain L.S.2.15 / Lassen #1)</name>
    <name type="common">Sulfolobus islandicus</name>
    <dbReference type="NCBI Taxonomy" id="429572"/>
    <lineage>
        <taxon>Archaea</taxon>
        <taxon>Thermoproteota</taxon>
        <taxon>Thermoprotei</taxon>
        <taxon>Sulfolobales</taxon>
        <taxon>Sulfolobaceae</taxon>
        <taxon>Saccharolobus</taxon>
    </lineage>
</organism>
<dbReference type="PANTHER" id="PTHR42940:SF8">
    <property type="entry name" value="VACUOLAR PROTEIN SORTING-ASSOCIATED PROTEIN 11"/>
    <property type="match status" value="1"/>
</dbReference>
<dbReference type="CDD" id="cd05284">
    <property type="entry name" value="arabinose_DH_like"/>
    <property type="match status" value="1"/>
</dbReference>
<dbReference type="KEGG" id="sis:LS215_0750"/>
<evidence type="ECO:0000256" key="3">
    <source>
        <dbReference type="ARBA" id="ARBA00022723"/>
    </source>
</evidence>